<dbReference type="Gene3D" id="1.20.140.140">
    <property type="entry name" value="Calcium release-activated calcium channel protein Orai"/>
    <property type="match status" value="1"/>
</dbReference>
<dbReference type="Proteomes" id="UP000823046">
    <property type="component" value="Unassembled WGS sequence"/>
</dbReference>
<name>A0ABQ7JDM7_9APIC</name>
<reference evidence="2 3" key="1">
    <citation type="journal article" date="2020" name="bioRxiv">
        <title>Metabolic contributions of an alphaproteobacterial endosymbiont in the apicomplexan Cardiosporidium cionae.</title>
        <authorList>
            <person name="Hunter E.S."/>
            <person name="Paight C.J."/>
            <person name="Lane C.E."/>
        </authorList>
    </citation>
    <scope>NUCLEOTIDE SEQUENCE [LARGE SCALE GENOMIC DNA]</scope>
    <source>
        <strain evidence="2">ESH_2018</strain>
    </source>
</reference>
<feature type="transmembrane region" description="Helical" evidence="1">
    <location>
        <begin position="117"/>
        <end position="139"/>
    </location>
</feature>
<dbReference type="EMBL" id="JADAQX010000085">
    <property type="protein sequence ID" value="KAF8822103.1"/>
    <property type="molecule type" value="Genomic_DNA"/>
</dbReference>
<evidence type="ECO:0000256" key="1">
    <source>
        <dbReference type="SAM" id="Phobius"/>
    </source>
</evidence>
<feature type="transmembrane region" description="Helical" evidence="1">
    <location>
        <begin position="65"/>
        <end position="96"/>
    </location>
</feature>
<protein>
    <submittedName>
        <fullName evidence="2">Uncharacterized protein</fullName>
    </submittedName>
</protein>
<keyword evidence="1" id="KW-0472">Membrane</keyword>
<dbReference type="InterPro" id="IPR038350">
    <property type="entry name" value="Orai_sf"/>
</dbReference>
<evidence type="ECO:0000313" key="3">
    <source>
        <dbReference type="Proteomes" id="UP000823046"/>
    </source>
</evidence>
<keyword evidence="1" id="KW-1133">Transmembrane helix</keyword>
<sequence length="247" mass="27935">MLQLFKNQVVTSVAKQQVEIRQLELDWYTNNYWTLSQQGALLAGFAFAQMSTTLPESTSFLLESAYLVCVTVSMGMQLCVVVITTLCCMWGPGLALRGPHGTRSVNDAVDNLRMEQTYVFAFFVSGLFTFYTSNILRLWCFFEEWVALVSTIILSIFLLLILYYTCMLTFRLRVTKEEAVCGRVEALKIYEGIVDLDNHYSKVSHPAAQSSNQLFSKEAPAKNREAQIFRETAQFSSPSVPLLPVNI</sequence>
<evidence type="ECO:0000313" key="2">
    <source>
        <dbReference type="EMBL" id="KAF8822103.1"/>
    </source>
</evidence>
<keyword evidence="3" id="KW-1185">Reference proteome</keyword>
<organism evidence="2 3">
    <name type="scientific">Cardiosporidium cionae</name>
    <dbReference type="NCBI Taxonomy" id="476202"/>
    <lineage>
        <taxon>Eukaryota</taxon>
        <taxon>Sar</taxon>
        <taxon>Alveolata</taxon>
        <taxon>Apicomplexa</taxon>
        <taxon>Aconoidasida</taxon>
        <taxon>Nephromycida</taxon>
        <taxon>Cardiosporidium</taxon>
    </lineage>
</organism>
<comment type="caution">
    <text evidence="2">The sequence shown here is derived from an EMBL/GenBank/DDBJ whole genome shotgun (WGS) entry which is preliminary data.</text>
</comment>
<accession>A0ABQ7JDM7</accession>
<gene>
    <name evidence="2" type="ORF">IE077_001045</name>
</gene>
<proteinExistence type="predicted"/>
<feature type="transmembrane region" description="Helical" evidence="1">
    <location>
        <begin position="145"/>
        <end position="166"/>
    </location>
</feature>
<keyword evidence="1" id="KW-0812">Transmembrane</keyword>